<dbReference type="InterPro" id="IPR016187">
    <property type="entry name" value="CTDL_fold"/>
</dbReference>
<keyword evidence="4" id="KW-1185">Reference proteome</keyword>
<comment type="subcellular location">
    <subcellularLocation>
        <location evidence="1">Secreted</location>
    </subcellularLocation>
</comment>
<dbReference type="GO" id="GO:0005576">
    <property type="term" value="C:extracellular region"/>
    <property type="evidence" value="ECO:0007669"/>
    <property type="project" value="UniProtKB-SubCell"/>
</dbReference>
<dbReference type="GeneTree" id="ENSGT00940000154558"/>
<dbReference type="Gene3D" id="3.10.100.10">
    <property type="entry name" value="Mannose-Binding Protein A, subunit A"/>
    <property type="match status" value="1"/>
</dbReference>
<protein>
    <recommendedName>
        <fullName evidence="5">C-type lectin domain-containing protein</fullName>
    </recommendedName>
</protein>
<dbReference type="InterPro" id="IPR039689">
    <property type="entry name" value="CD72"/>
</dbReference>
<dbReference type="PANTHER" id="PTHR15028">
    <property type="entry name" value="CD72-RELATED"/>
    <property type="match status" value="1"/>
</dbReference>
<reference evidence="3" key="3">
    <citation type="submission" date="2025-09" db="UniProtKB">
        <authorList>
            <consortium name="Ensembl"/>
        </authorList>
    </citation>
    <scope>IDENTIFICATION</scope>
</reference>
<dbReference type="GO" id="GO:0005886">
    <property type="term" value="C:plasma membrane"/>
    <property type="evidence" value="ECO:0007669"/>
    <property type="project" value="InterPro"/>
</dbReference>
<dbReference type="InterPro" id="IPR016186">
    <property type="entry name" value="C-type_lectin-like/link_sf"/>
</dbReference>
<organism evidence="3 4">
    <name type="scientific">Anolis carolinensis</name>
    <name type="common">Green anole</name>
    <name type="synonym">American chameleon</name>
    <dbReference type="NCBI Taxonomy" id="28377"/>
    <lineage>
        <taxon>Eukaryota</taxon>
        <taxon>Metazoa</taxon>
        <taxon>Chordata</taxon>
        <taxon>Craniata</taxon>
        <taxon>Vertebrata</taxon>
        <taxon>Euteleostomi</taxon>
        <taxon>Lepidosauria</taxon>
        <taxon>Squamata</taxon>
        <taxon>Bifurcata</taxon>
        <taxon>Unidentata</taxon>
        <taxon>Episquamata</taxon>
        <taxon>Toxicofera</taxon>
        <taxon>Iguania</taxon>
        <taxon>Dactyloidae</taxon>
        <taxon>Anolis</taxon>
    </lineage>
</organism>
<reference evidence="3" key="2">
    <citation type="submission" date="2025-08" db="UniProtKB">
        <authorList>
            <consortium name="Ensembl"/>
        </authorList>
    </citation>
    <scope>IDENTIFICATION</scope>
</reference>
<evidence type="ECO:0000313" key="3">
    <source>
        <dbReference type="Ensembl" id="ENSACAP00000033669.1"/>
    </source>
</evidence>
<dbReference type="SUPFAM" id="SSF56436">
    <property type="entry name" value="C-type lectin-like"/>
    <property type="match status" value="1"/>
</dbReference>
<dbReference type="GO" id="GO:0004888">
    <property type="term" value="F:transmembrane signaling receptor activity"/>
    <property type="evidence" value="ECO:0007669"/>
    <property type="project" value="InterPro"/>
</dbReference>
<reference evidence="3" key="1">
    <citation type="submission" date="2009-12" db="EMBL/GenBank/DDBJ databases">
        <title>The Genome Sequence of Anolis carolinensis (Green Anole Lizard).</title>
        <authorList>
            <consortium name="The Genome Sequencing Platform"/>
            <person name="Di Palma F."/>
            <person name="Alfoldi J."/>
            <person name="Heiman D."/>
            <person name="Young S."/>
            <person name="Grabherr M."/>
            <person name="Johnson J."/>
            <person name="Lander E.S."/>
            <person name="Lindblad-Toh K."/>
        </authorList>
    </citation>
    <scope>NUCLEOTIDE SEQUENCE [LARGE SCALE GENOMIC DNA]</scope>
    <source>
        <strain evidence="3">JBL SC #1</strain>
    </source>
</reference>
<keyword evidence="2" id="KW-0964">Secreted</keyword>
<evidence type="ECO:0000256" key="2">
    <source>
        <dbReference type="ARBA" id="ARBA00022525"/>
    </source>
</evidence>
<evidence type="ECO:0000313" key="4">
    <source>
        <dbReference type="Proteomes" id="UP000001646"/>
    </source>
</evidence>
<dbReference type="PANTHER" id="PTHR15028:SF6">
    <property type="entry name" value="B-CELL DIFFERENTIATION ANTIGEN CD72"/>
    <property type="match status" value="1"/>
</dbReference>
<proteinExistence type="predicted"/>
<evidence type="ECO:0008006" key="5">
    <source>
        <dbReference type="Google" id="ProtNLM"/>
    </source>
</evidence>
<name>A0A803TEM9_ANOCA</name>
<sequence length="193" mass="21432">MILRTGREASLGASVYISEGAPRAWEAGSLSIVNEVNHWTISVLTFGLRREICMERGAHSIPSDAQGPESPASRPTFLSPTEWCPENWILYQGKCLLFSTEKKSWTESKESCDAHSSRLLITRSWQPGQLAVGIKTSLWGWHQPGFKGAGGAWQGQSQCTSPVVGFSLRSHRTSCLFIRLQCLDRIGNVLWKL</sequence>
<gene>
    <name evidence="3" type="primary">LOC103281034</name>
</gene>
<dbReference type="AlphaFoldDB" id="A0A803TEM9"/>
<dbReference type="Proteomes" id="UP000001646">
    <property type="component" value="Unplaced"/>
</dbReference>
<accession>A0A803TEM9</accession>
<evidence type="ECO:0000256" key="1">
    <source>
        <dbReference type="ARBA" id="ARBA00004613"/>
    </source>
</evidence>
<dbReference type="Ensembl" id="ENSACAT00000037400.1">
    <property type="protein sequence ID" value="ENSACAP00000033669.1"/>
    <property type="gene ID" value="ENSACAG00000039086.1"/>
</dbReference>